<comment type="caution">
    <text evidence="1">The sequence shown here is derived from an EMBL/GenBank/DDBJ whole genome shotgun (WGS) entry which is preliminary data.</text>
</comment>
<keyword evidence="2" id="KW-1185">Reference proteome</keyword>
<dbReference type="Proteomes" id="UP001372338">
    <property type="component" value="Unassembled WGS sequence"/>
</dbReference>
<proteinExistence type="predicted"/>
<name>A0AAN9DZR5_CROPI</name>
<gene>
    <name evidence="1" type="ORF">RIF29_38222</name>
</gene>
<sequence>MLANATSSAYVSISETIRGARSVLVAVGVFVFPLRFHFPSVLLLDSRFVSCYFMTVSSNSPEVPKEVIADNDNDIDVDPSALTIEIKAMDDV</sequence>
<evidence type="ECO:0000313" key="2">
    <source>
        <dbReference type="Proteomes" id="UP001372338"/>
    </source>
</evidence>
<reference evidence="1 2" key="1">
    <citation type="submission" date="2024-01" db="EMBL/GenBank/DDBJ databases">
        <title>The genomes of 5 underutilized Papilionoideae crops provide insights into root nodulation and disease resistanc.</title>
        <authorList>
            <person name="Yuan L."/>
        </authorList>
    </citation>
    <scope>NUCLEOTIDE SEQUENCE [LARGE SCALE GENOMIC DNA]</scope>
    <source>
        <strain evidence="1">ZHUSHIDOU_FW_LH</strain>
        <tissue evidence="1">Leaf</tissue>
    </source>
</reference>
<evidence type="ECO:0000313" key="1">
    <source>
        <dbReference type="EMBL" id="KAK7243426.1"/>
    </source>
</evidence>
<protein>
    <submittedName>
        <fullName evidence="1">Uncharacterized protein</fullName>
    </submittedName>
</protein>
<accession>A0AAN9DZR5</accession>
<dbReference type="EMBL" id="JAYWIO010000008">
    <property type="protein sequence ID" value="KAK7243426.1"/>
    <property type="molecule type" value="Genomic_DNA"/>
</dbReference>
<dbReference type="AlphaFoldDB" id="A0AAN9DZR5"/>
<organism evidence="1 2">
    <name type="scientific">Crotalaria pallida</name>
    <name type="common">Smooth rattlebox</name>
    <name type="synonym">Crotalaria striata</name>
    <dbReference type="NCBI Taxonomy" id="3830"/>
    <lineage>
        <taxon>Eukaryota</taxon>
        <taxon>Viridiplantae</taxon>
        <taxon>Streptophyta</taxon>
        <taxon>Embryophyta</taxon>
        <taxon>Tracheophyta</taxon>
        <taxon>Spermatophyta</taxon>
        <taxon>Magnoliopsida</taxon>
        <taxon>eudicotyledons</taxon>
        <taxon>Gunneridae</taxon>
        <taxon>Pentapetalae</taxon>
        <taxon>rosids</taxon>
        <taxon>fabids</taxon>
        <taxon>Fabales</taxon>
        <taxon>Fabaceae</taxon>
        <taxon>Papilionoideae</taxon>
        <taxon>50 kb inversion clade</taxon>
        <taxon>genistoids sensu lato</taxon>
        <taxon>core genistoids</taxon>
        <taxon>Crotalarieae</taxon>
        <taxon>Crotalaria</taxon>
    </lineage>
</organism>